<evidence type="ECO:0000256" key="6">
    <source>
        <dbReference type="ARBA" id="ARBA00023619"/>
    </source>
</evidence>
<name>A0A6G0WVQ7_9STRA</name>
<evidence type="ECO:0000313" key="11">
    <source>
        <dbReference type="Proteomes" id="UP000481153"/>
    </source>
</evidence>
<evidence type="ECO:0000256" key="5">
    <source>
        <dbReference type="ARBA" id="ARBA00023529"/>
    </source>
</evidence>
<evidence type="ECO:0000256" key="2">
    <source>
        <dbReference type="ARBA" id="ARBA00022670"/>
    </source>
</evidence>
<dbReference type="PROSITE" id="PS00138">
    <property type="entry name" value="SUBTILASE_SER"/>
    <property type="match status" value="1"/>
</dbReference>
<dbReference type="Gene3D" id="3.40.50.200">
    <property type="entry name" value="Peptidase S8/S53 domain"/>
    <property type="match status" value="1"/>
</dbReference>
<evidence type="ECO:0000256" key="8">
    <source>
        <dbReference type="SAM" id="SignalP"/>
    </source>
</evidence>
<feature type="domain" description="Peptidase S8/S53" evidence="9">
    <location>
        <begin position="158"/>
        <end position="456"/>
    </location>
</feature>
<feature type="signal peptide" evidence="8">
    <location>
        <begin position="1"/>
        <end position="17"/>
    </location>
</feature>
<dbReference type="EMBL" id="VJMJ01000141">
    <property type="protein sequence ID" value="KAF0731640.1"/>
    <property type="molecule type" value="Genomic_DNA"/>
</dbReference>
<dbReference type="InterPro" id="IPR000209">
    <property type="entry name" value="Peptidase_S8/S53_dom"/>
</dbReference>
<dbReference type="PRINTS" id="PR00723">
    <property type="entry name" value="SUBTILISIN"/>
</dbReference>
<sequence length="482" mass="51009">MTTVLGLFALFLGAATSKTLLVHLKDPVPHVELYADLPEESHLAVRTYLASRFESTQKEFHEELATVLEDADLSMPRSVSLWIQNTVVLYDVQDPIEEMLSALDTVESVEEDGAVTLSTAHDVQNAADDGEAAENSSSVQGNIQDLHADEAWKLGWSGSGIVVASIDSGVRFTHETLRATYRGFQDDAKVVKHDYSFWIPASQNQTLTADNADLVGHGTHTMGTVVGRDGIGVAPNATWIAARPFNWDGSAAQSDVLLAAQWVMCPTKWGGGGEDCSRGAHIVSNSFGANSSVHWMDRIVAAWRAAGMLPVFASGNVNGFECGSVLCPGCLADALAVGALVGSKTLWGGSGKGPSPTGVLKPDFVAPGVAIRSASSLGDAKFMRLTGTSMATPHVSGAAAIVLQECRQTQRSCTVQDVVKKLQSTATQALHKPILVPSSCGGTAYNTFPNNIYGYGLPNVLHAVRPSKKAPLEVVEALLAVE</sequence>
<evidence type="ECO:0000313" key="10">
    <source>
        <dbReference type="EMBL" id="KAF0731640.1"/>
    </source>
</evidence>
<dbReference type="AlphaFoldDB" id="A0A6G0WVQ7"/>
<organism evidence="10 11">
    <name type="scientific">Aphanomyces euteiches</name>
    <dbReference type="NCBI Taxonomy" id="100861"/>
    <lineage>
        <taxon>Eukaryota</taxon>
        <taxon>Sar</taxon>
        <taxon>Stramenopiles</taxon>
        <taxon>Oomycota</taxon>
        <taxon>Saprolegniomycetes</taxon>
        <taxon>Saprolegniales</taxon>
        <taxon>Verrucalvaceae</taxon>
        <taxon>Aphanomyces</taxon>
    </lineage>
</organism>
<keyword evidence="8" id="KW-0732">Signal</keyword>
<keyword evidence="3 7" id="KW-0378">Hydrolase</keyword>
<dbReference type="InterPro" id="IPR023828">
    <property type="entry name" value="Peptidase_S8_Ser-AS"/>
</dbReference>
<protein>
    <recommendedName>
        <fullName evidence="6">subtilisin</fullName>
        <ecNumber evidence="6">3.4.21.62</ecNumber>
    </recommendedName>
</protein>
<evidence type="ECO:0000256" key="3">
    <source>
        <dbReference type="ARBA" id="ARBA00022801"/>
    </source>
</evidence>
<evidence type="ECO:0000256" key="4">
    <source>
        <dbReference type="ARBA" id="ARBA00022825"/>
    </source>
</evidence>
<evidence type="ECO:0000256" key="7">
    <source>
        <dbReference type="PROSITE-ProRule" id="PRU01240"/>
    </source>
</evidence>
<dbReference type="EC" id="3.4.21.62" evidence="6"/>
<evidence type="ECO:0000259" key="9">
    <source>
        <dbReference type="Pfam" id="PF00082"/>
    </source>
</evidence>
<dbReference type="PANTHER" id="PTHR43399:SF4">
    <property type="entry name" value="CELL WALL-ASSOCIATED PROTEASE"/>
    <property type="match status" value="1"/>
</dbReference>
<feature type="chain" id="PRO_5026248781" description="subtilisin" evidence="8">
    <location>
        <begin position="18"/>
        <end position="482"/>
    </location>
</feature>
<reference evidence="10 11" key="1">
    <citation type="submission" date="2019-07" db="EMBL/GenBank/DDBJ databases">
        <title>Genomics analysis of Aphanomyces spp. identifies a new class of oomycete effector associated with host adaptation.</title>
        <authorList>
            <person name="Gaulin E."/>
        </authorList>
    </citation>
    <scope>NUCLEOTIDE SEQUENCE [LARGE SCALE GENOMIC DNA]</scope>
    <source>
        <strain evidence="10 11">ATCC 201684</strain>
    </source>
</reference>
<accession>A0A6G0WVQ7</accession>
<dbReference type="SUPFAM" id="SSF52743">
    <property type="entry name" value="Subtilisin-like"/>
    <property type="match status" value="1"/>
</dbReference>
<proteinExistence type="inferred from homology"/>
<feature type="active site" description="Charge relay system" evidence="7">
    <location>
        <position position="167"/>
    </location>
</feature>
<dbReference type="PANTHER" id="PTHR43399">
    <property type="entry name" value="SUBTILISIN-RELATED"/>
    <property type="match status" value="1"/>
</dbReference>
<dbReference type="VEuPathDB" id="FungiDB:AeMF1_002404"/>
<gene>
    <name evidence="10" type="ORF">Ae201684_011258</name>
</gene>
<keyword evidence="2 7" id="KW-0645">Protease</keyword>
<dbReference type="GO" id="GO:0004252">
    <property type="term" value="F:serine-type endopeptidase activity"/>
    <property type="evidence" value="ECO:0007669"/>
    <property type="project" value="UniProtKB-UniRule"/>
</dbReference>
<dbReference type="InterPro" id="IPR036852">
    <property type="entry name" value="Peptidase_S8/S53_dom_sf"/>
</dbReference>
<dbReference type="InterPro" id="IPR015500">
    <property type="entry name" value="Peptidase_S8_subtilisin-rel"/>
</dbReference>
<comment type="caution">
    <text evidence="10">The sequence shown here is derived from an EMBL/GenBank/DDBJ whole genome shotgun (WGS) entry which is preliminary data.</text>
</comment>
<feature type="active site" description="Charge relay system" evidence="7">
    <location>
        <position position="389"/>
    </location>
</feature>
<dbReference type="InterPro" id="IPR051048">
    <property type="entry name" value="Peptidase_S8/S53_subtilisin"/>
</dbReference>
<evidence type="ECO:0000256" key="1">
    <source>
        <dbReference type="ARBA" id="ARBA00011073"/>
    </source>
</evidence>
<dbReference type="Pfam" id="PF00082">
    <property type="entry name" value="Peptidase_S8"/>
    <property type="match status" value="1"/>
</dbReference>
<comment type="catalytic activity">
    <reaction evidence="5">
        <text>Hydrolysis of proteins with broad specificity for peptide bonds, and a preference for a large uncharged residue in P1. Hydrolyzes peptide amides.</text>
        <dbReference type="EC" id="3.4.21.62"/>
    </reaction>
</comment>
<keyword evidence="11" id="KW-1185">Reference proteome</keyword>
<dbReference type="GO" id="GO:0006508">
    <property type="term" value="P:proteolysis"/>
    <property type="evidence" value="ECO:0007669"/>
    <property type="project" value="UniProtKB-KW"/>
</dbReference>
<dbReference type="PROSITE" id="PS51892">
    <property type="entry name" value="SUBTILASE"/>
    <property type="match status" value="1"/>
</dbReference>
<keyword evidence="4 7" id="KW-0720">Serine protease</keyword>
<comment type="similarity">
    <text evidence="1 7">Belongs to the peptidase S8 family.</text>
</comment>
<dbReference type="Proteomes" id="UP000481153">
    <property type="component" value="Unassembled WGS sequence"/>
</dbReference>
<feature type="active site" description="Charge relay system" evidence="7">
    <location>
        <position position="217"/>
    </location>
</feature>